<organism evidence="1 2">
    <name type="scientific">Dissostichus eleginoides</name>
    <name type="common">Patagonian toothfish</name>
    <name type="synonym">Dissostichus amissus</name>
    <dbReference type="NCBI Taxonomy" id="100907"/>
    <lineage>
        <taxon>Eukaryota</taxon>
        <taxon>Metazoa</taxon>
        <taxon>Chordata</taxon>
        <taxon>Craniata</taxon>
        <taxon>Vertebrata</taxon>
        <taxon>Euteleostomi</taxon>
        <taxon>Actinopterygii</taxon>
        <taxon>Neopterygii</taxon>
        <taxon>Teleostei</taxon>
        <taxon>Neoteleostei</taxon>
        <taxon>Acanthomorphata</taxon>
        <taxon>Eupercaria</taxon>
        <taxon>Perciformes</taxon>
        <taxon>Notothenioidei</taxon>
        <taxon>Nototheniidae</taxon>
        <taxon>Dissostichus</taxon>
    </lineage>
</organism>
<sequence>MHIIDTYNLESLTEVITYDTTDKHCMYGECEKCSKKEYELTSHYRATDRVSYIQWATVDKDHKDNPGVSSKITLKKKFECSQEELVEKFAILLQNFRRHLFNLRQQYAFLRALKLNLPVNDCVVHVDFSENYGCKYSAEVQAVHFGASHQQATLHTGVYYVGGGSAPTTFCTISESRGKGPPAIWQHLEPILVEIRENWPDVSTIHFFSDGPCTKYKQRGNFYLFCTEIYKKGFTRGTWNYFEASHGKGAPDGVGGALKRRADKLVSQGFDIPTALSLYQALSEGKSKVKLFYIPEQAVEDAVKQMPSDIPTVPTTMRIHQVVTLSPGKIRYRDVSCMCSSNGNLECDCQKTKSFTFNATDDPTEDPNHITPEVVQWHSPEVVGKWCALVYDHIIYPGIIQEVNETHCQVKCMHKVGSNRFFWPSKEDLHWYPLQDVLTLIPPPENVTSRHMAIAREVWDTLASHEK</sequence>
<protein>
    <submittedName>
        <fullName evidence="1">4-diphosphocytidyl-2-C-methyl-D-erythritol kinase</fullName>
    </submittedName>
</protein>
<accession>A0AAD9EXE7</accession>
<keyword evidence="2" id="KW-1185">Reference proteome</keyword>
<comment type="caution">
    <text evidence="1">The sequence shown here is derived from an EMBL/GenBank/DDBJ whole genome shotgun (WGS) entry which is preliminary data.</text>
</comment>
<dbReference type="GO" id="GO:0016301">
    <property type="term" value="F:kinase activity"/>
    <property type="evidence" value="ECO:0007669"/>
    <property type="project" value="UniProtKB-KW"/>
</dbReference>
<dbReference type="PANTHER" id="PTHR46601">
    <property type="entry name" value="ULP_PROTEASE DOMAIN-CONTAINING PROTEIN"/>
    <property type="match status" value="1"/>
</dbReference>
<dbReference type="PANTHER" id="PTHR46601:SF1">
    <property type="entry name" value="ADF-H DOMAIN-CONTAINING PROTEIN"/>
    <property type="match status" value="1"/>
</dbReference>
<keyword evidence="1" id="KW-0418">Kinase</keyword>
<dbReference type="AlphaFoldDB" id="A0AAD9EXE7"/>
<gene>
    <name evidence="1" type="ORF">KUDE01_026135</name>
</gene>
<dbReference type="Proteomes" id="UP001228049">
    <property type="component" value="Unassembled WGS sequence"/>
</dbReference>
<evidence type="ECO:0000313" key="1">
    <source>
        <dbReference type="EMBL" id="KAK1880611.1"/>
    </source>
</evidence>
<proteinExistence type="predicted"/>
<evidence type="ECO:0000313" key="2">
    <source>
        <dbReference type="Proteomes" id="UP001228049"/>
    </source>
</evidence>
<dbReference type="EMBL" id="JASDAP010000025">
    <property type="protein sequence ID" value="KAK1880611.1"/>
    <property type="molecule type" value="Genomic_DNA"/>
</dbReference>
<reference evidence="1" key="1">
    <citation type="submission" date="2023-04" db="EMBL/GenBank/DDBJ databases">
        <title>Chromosome-level genome of Chaenocephalus aceratus.</title>
        <authorList>
            <person name="Park H."/>
        </authorList>
    </citation>
    <scope>NUCLEOTIDE SEQUENCE</scope>
    <source>
        <strain evidence="1">DE</strain>
        <tissue evidence="1">Muscle</tissue>
    </source>
</reference>
<name>A0AAD9EXE7_DISEL</name>
<keyword evidence="1" id="KW-0808">Transferase</keyword>